<comment type="similarity">
    <text evidence="10 11">Belongs to the TonB-dependent receptor family.</text>
</comment>
<evidence type="ECO:0000256" key="2">
    <source>
        <dbReference type="ARBA" id="ARBA00022448"/>
    </source>
</evidence>
<dbReference type="SUPFAM" id="SSF56935">
    <property type="entry name" value="Porins"/>
    <property type="match status" value="1"/>
</dbReference>
<comment type="subcellular location">
    <subcellularLocation>
        <location evidence="1 10">Cell outer membrane</location>
        <topology evidence="1 10">Multi-pass membrane protein</topology>
    </subcellularLocation>
</comment>
<evidence type="ECO:0000259" key="12">
    <source>
        <dbReference type="Pfam" id="PF00593"/>
    </source>
</evidence>
<evidence type="ECO:0000313" key="15">
    <source>
        <dbReference type="Proteomes" id="UP000076400"/>
    </source>
</evidence>
<sequence>MTLGLAAPAMAAETYNLDPVVVEGGGVHSSQETRDAVENAFQGTRSGSYVDGSVIQNLNGVNSGDALRYSTLGIINEPGTGNRFGGGSKIRTFGDWGASRSIDGLPAFKAADEEGGGYTNTLIPSIAIDRIGVLRGGRGVGYGDGTDGGIIETQIKSGRGYKDHAAISLDASSAMEAMTQAEAADSGEKWDYYVAGKWLGAAYNGDPDNLDGQQVRGGLAKFGYNLSDDTRFELLGITNRSDTDIIRSGNEEPIRTSANVLALTADHKLTDKTSIRAGFFHNDSHTLWNARARDREINNNVLFGDYYYDTPINSVVRYLGSVGGEVRRTEYLRDNQWDANFTDFSLKSQNTFTFHDNLALTAGLRHTFFENDIKLNGVEQADNLADDQLTSYELGIAYSVLEDTRLRASVASGYNRFYEKYGNFGSDALNPNGAGDEIVDSLTYEIGVRQSFERGYLDVALYDTEQDGVPRRGTGALIESMTVKQRGLEVEALFRATKDLTVTANFMKLLDVESTRPDGSSAGGNIFFGTNGVSVPDYQLGVQATYALTQDVNLWGLVYHTAGYEAENLDGSITEREGFTKLDIGASWWVKPSWALRARVENVFDERTFGSTIVGTSANDGGNLGTVFWIGTDYTF</sequence>
<evidence type="ECO:0000256" key="6">
    <source>
        <dbReference type="ARBA" id="ARBA00023077"/>
    </source>
</evidence>
<evidence type="ECO:0000256" key="10">
    <source>
        <dbReference type="PROSITE-ProRule" id="PRU01360"/>
    </source>
</evidence>
<dbReference type="GO" id="GO:0044718">
    <property type="term" value="P:siderophore transmembrane transport"/>
    <property type="evidence" value="ECO:0007669"/>
    <property type="project" value="TreeGrafter"/>
</dbReference>
<dbReference type="Gene3D" id="2.170.130.10">
    <property type="entry name" value="TonB-dependent receptor, plug domain"/>
    <property type="match status" value="1"/>
</dbReference>
<evidence type="ECO:0000256" key="3">
    <source>
        <dbReference type="ARBA" id="ARBA00022452"/>
    </source>
</evidence>
<keyword evidence="3 10" id="KW-1134">Transmembrane beta strand</keyword>
<dbReference type="PANTHER" id="PTHR30069">
    <property type="entry name" value="TONB-DEPENDENT OUTER MEMBRANE RECEPTOR"/>
    <property type="match status" value="1"/>
</dbReference>
<feature type="domain" description="TonB-dependent receptor-like beta-barrel" evidence="12">
    <location>
        <begin position="203"/>
        <end position="603"/>
    </location>
</feature>
<dbReference type="InterPro" id="IPR039426">
    <property type="entry name" value="TonB-dep_rcpt-like"/>
</dbReference>
<evidence type="ECO:0000256" key="7">
    <source>
        <dbReference type="ARBA" id="ARBA00023136"/>
    </source>
</evidence>
<dbReference type="Pfam" id="PF00593">
    <property type="entry name" value="TonB_dep_Rec_b-barrel"/>
    <property type="match status" value="1"/>
</dbReference>
<proteinExistence type="inferred from homology"/>
<dbReference type="InterPro" id="IPR012910">
    <property type="entry name" value="Plug_dom"/>
</dbReference>
<gene>
    <name evidence="14" type="ORF">AUP43_14485</name>
</gene>
<dbReference type="AlphaFoldDB" id="A0A154VFE7"/>
<organism evidence="14 15">
    <name type="scientific">Oceanibaculum pacificum</name>
    <dbReference type="NCBI Taxonomy" id="580166"/>
    <lineage>
        <taxon>Bacteria</taxon>
        <taxon>Pseudomonadati</taxon>
        <taxon>Pseudomonadota</taxon>
        <taxon>Alphaproteobacteria</taxon>
        <taxon>Rhodospirillales</taxon>
        <taxon>Oceanibaculaceae</taxon>
        <taxon>Oceanibaculum</taxon>
    </lineage>
</organism>
<evidence type="ECO:0000256" key="8">
    <source>
        <dbReference type="ARBA" id="ARBA00023170"/>
    </source>
</evidence>
<dbReference type="STRING" id="580166.AUP43_14485"/>
<keyword evidence="9 10" id="KW-0998">Cell outer membrane</keyword>
<dbReference type="InterPro" id="IPR037066">
    <property type="entry name" value="Plug_dom_sf"/>
</dbReference>
<protein>
    <submittedName>
        <fullName evidence="14">TonB-dependent receptor</fullName>
    </submittedName>
</protein>
<feature type="domain" description="TonB-dependent receptor plug" evidence="13">
    <location>
        <begin position="46"/>
        <end position="149"/>
    </location>
</feature>
<keyword evidence="5" id="KW-0732">Signal</keyword>
<evidence type="ECO:0000256" key="9">
    <source>
        <dbReference type="ARBA" id="ARBA00023237"/>
    </source>
</evidence>
<evidence type="ECO:0000256" key="11">
    <source>
        <dbReference type="RuleBase" id="RU003357"/>
    </source>
</evidence>
<dbReference type="PANTHER" id="PTHR30069:SF29">
    <property type="entry name" value="HEMOGLOBIN AND HEMOGLOBIN-HAPTOGLOBIN-BINDING PROTEIN 1-RELATED"/>
    <property type="match status" value="1"/>
</dbReference>
<dbReference type="InterPro" id="IPR000531">
    <property type="entry name" value="Beta-barrel_TonB"/>
</dbReference>
<dbReference type="Pfam" id="PF07715">
    <property type="entry name" value="Plug"/>
    <property type="match status" value="1"/>
</dbReference>
<evidence type="ECO:0000313" key="14">
    <source>
        <dbReference type="EMBL" id="KZD00005.1"/>
    </source>
</evidence>
<evidence type="ECO:0000256" key="1">
    <source>
        <dbReference type="ARBA" id="ARBA00004571"/>
    </source>
</evidence>
<dbReference type="Gene3D" id="2.40.170.20">
    <property type="entry name" value="TonB-dependent receptor, beta-barrel domain"/>
    <property type="match status" value="1"/>
</dbReference>
<evidence type="ECO:0000259" key="13">
    <source>
        <dbReference type="Pfam" id="PF07715"/>
    </source>
</evidence>
<dbReference type="GO" id="GO:0009279">
    <property type="term" value="C:cell outer membrane"/>
    <property type="evidence" value="ECO:0007669"/>
    <property type="project" value="UniProtKB-SubCell"/>
</dbReference>
<accession>A0A154VFE7</accession>
<keyword evidence="4 10" id="KW-0812">Transmembrane</keyword>
<keyword evidence="7 10" id="KW-0472">Membrane</keyword>
<dbReference type="Proteomes" id="UP000076400">
    <property type="component" value="Unassembled WGS sequence"/>
</dbReference>
<dbReference type="EMBL" id="LPXN01000166">
    <property type="protein sequence ID" value="KZD00005.1"/>
    <property type="molecule type" value="Genomic_DNA"/>
</dbReference>
<dbReference type="GO" id="GO:0015344">
    <property type="term" value="F:siderophore uptake transmembrane transporter activity"/>
    <property type="evidence" value="ECO:0007669"/>
    <property type="project" value="TreeGrafter"/>
</dbReference>
<reference evidence="14 15" key="1">
    <citation type="submission" date="2015-12" db="EMBL/GenBank/DDBJ databases">
        <title>Genome sequence of Oceanibaculum pacificum MCCC 1A02656.</title>
        <authorList>
            <person name="Lu L."/>
            <person name="Lai Q."/>
            <person name="Shao Z."/>
            <person name="Qian P."/>
        </authorList>
    </citation>
    <scope>NUCLEOTIDE SEQUENCE [LARGE SCALE GENOMIC DNA]</scope>
    <source>
        <strain evidence="14 15">MCCC 1A02656</strain>
    </source>
</reference>
<keyword evidence="15" id="KW-1185">Reference proteome</keyword>
<comment type="caution">
    <text evidence="14">The sequence shown here is derived from an EMBL/GenBank/DDBJ whole genome shotgun (WGS) entry which is preliminary data.</text>
</comment>
<dbReference type="PROSITE" id="PS52016">
    <property type="entry name" value="TONB_DEPENDENT_REC_3"/>
    <property type="match status" value="1"/>
</dbReference>
<dbReference type="InterPro" id="IPR036942">
    <property type="entry name" value="Beta-barrel_TonB_sf"/>
</dbReference>
<name>A0A154VFE7_9PROT</name>
<keyword evidence="6 11" id="KW-0798">TonB box</keyword>
<keyword evidence="8 14" id="KW-0675">Receptor</keyword>
<evidence type="ECO:0000256" key="5">
    <source>
        <dbReference type="ARBA" id="ARBA00022729"/>
    </source>
</evidence>
<evidence type="ECO:0000256" key="4">
    <source>
        <dbReference type="ARBA" id="ARBA00022692"/>
    </source>
</evidence>
<keyword evidence="2 10" id="KW-0813">Transport</keyword>